<keyword evidence="10" id="KW-0443">Lipid metabolism</keyword>
<evidence type="ECO:0000256" key="9">
    <source>
        <dbReference type="ARBA" id="ARBA00023055"/>
    </source>
</evidence>
<proteinExistence type="inferred from homology"/>
<evidence type="ECO:0000256" key="8">
    <source>
        <dbReference type="ARBA" id="ARBA00022850"/>
    </source>
</evidence>
<evidence type="ECO:0000256" key="14">
    <source>
        <dbReference type="SAM" id="Coils"/>
    </source>
</evidence>
<evidence type="ECO:0000256" key="4">
    <source>
        <dbReference type="ARBA" id="ARBA00022525"/>
    </source>
</evidence>
<evidence type="ECO:0000256" key="11">
    <source>
        <dbReference type="ARBA" id="ARBA00023166"/>
    </source>
</evidence>
<name>A0A9D3RNP2_ANGAN</name>
<accession>A0A9D3RNP2</accession>
<dbReference type="InterPro" id="IPR000074">
    <property type="entry name" value="ApoA_E"/>
</dbReference>
<comment type="function">
    <text evidence="13">Participates in the reverse transport of cholesterol from tissues to the liver for excretion by promoting cholesterol efflux from tissues and by acting as a cofactor for the lecithin cholesterol acyltransferase (LCAT).</text>
</comment>
<dbReference type="GO" id="GO:0008203">
    <property type="term" value="P:cholesterol metabolic process"/>
    <property type="evidence" value="ECO:0007669"/>
    <property type="project" value="UniProtKB-KW"/>
</dbReference>
<dbReference type="GO" id="GO:0055090">
    <property type="term" value="P:acylglycerol homeostasis"/>
    <property type="evidence" value="ECO:0007669"/>
    <property type="project" value="TreeGrafter"/>
</dbReference>
<dbReference type="GO" id="GO:1903561">
    <property type="term" value="C:extracellular vesicle"/>
    <property type="evidence" value="ECO:0007669"/>
    <property type="project" value="TreeGrafter"/>
</dbReference>
<keyword evidence="11" id="KW-1207">Sterol metabolism</keyword>
<evidence type="ECO:0000256" key="2">
    <source>
        <dbReference type="ARBA" id="ARBA00008788"/>
    </source>
</evidence>
<keyword evidence="6" id="KW-0732">Signal</keyword>
<gene>
    <name evidence="16" type="ORF">ANANG_G00238590</name>
</gene>
<organism evidence="16 17">
    <name type="scientific">Anguilla anguilla</name>
    <name type="common">European freshwater eel</name>
    <name type="synonym">Muraena anguilla</name>
    <dbReference type="NCBI Taxonomy" id="7936"/>
    <lineage>
        <taxon>Eukaryota</taxon>
        <taxon>Metazoa</taxon>
        <taxon>Chordata</taxon>
        <taxon>Craniata</taxon>
        <taxon>Vertebrata</taxon>
        <taxon>Euteleostomi</taxon>
        <taxon>Actinopterygii</taxon>
        <taxon>Neopterygii</taxon>
        <taxon>Teleostei</taxon>
        <taxon>Anguilliformes</taxon>
        <taxon>Anguillidae</taxon>
        <taxon>Anguilla</taxon>
    </lineage>
</organism>
<keyword evidence="7" id="KW-0677">Repeat</keyword>
<dbReference type="GO" id="GO:0120020">
    <property type="term" value="F:cholesterol transfer activity"/>
    <property type="evidence" value="ECO:0007669"/>
    <property type="project" value="TreeGrafter"/>
</dbReference>
<dbReference type="AlphaFoldDB" id="A0A9D3RNP2"/>
<keyword evidence="14" id="KW-0175">Coiled coil</keyword>
<dbReference type="Proteomes" id="UP001044222">
    <property type="component" value="Chromosome 13"/>
</dbReference>
<evidence type="ECO:0000313" key="17">
    <source>
        <dbReference type="Proteomes" id="UP001044222"/>
    </source>
</evidence>
<dbReference type="GO" id="GO:0034362">
    <property type="term" value="C:low-density lipoprotein particle"/>
    <property type="evidence" value="ECO:0007669"/>
    <property type="project" value="TreeGrafter"/>
</dbReference>
<keyword evidence="3" id="KW-0813">Transport</keyword>
<dbReference type="GO" id="GO:0034361">
    <property type="term" value="C:very-low-density lipoprotein particle"/>
    <property type="evidence" value="ECO:0007669"/>
    <property type="project" value="TreeGrafter"/>
</dbReference>
<comment type="similarity">
    <text evidence="2">Belongs to the apolipoprotein A1/A4/E family.</text>
</comment>
<dbReference type="PANTHER" id="PTHR18976">
    <property type="entry name" value="APOLIPOPROTEIN"/>
    <property type="match status" value="1"/>
</dbReference>
<evidence type="ECO:0000256" key="6">
    <source>
        <dbReference type="ARBA" id="ARBA00022729"/>
    </source>
</evidence>
<feature type="region of interest" description="Disordered" evidence="15">
    <location>
        <begin position="1"/>
        <end position="72"/>
    </location>
</feature>
<dbReference type="InterPro" id="IPR050163">
    <property type="entry name" value="Apolipoprotein_A1/A4/E"/>
</dbReference>
<dbReference type="PANTHER" id="PTHR18976:SF11">
    <property type="entry name" value="APOLIPOPROTEIN A-I"/>
    <property type="match status" value="1"/>
</dbReference>
<dbReference type="Gene3D" id="1.20.120.20">
    <property type="entry name" value="Apolipoprotein"/>
    <property type="match status" value="1"/>
</dbReference>
<sequence>MPQVEVGAHLFSNYSESSKWDSERLRSTSTTAPVHPRPAGPCSPPQTHPTTGRTIKDTGPLPLPHSDTEHHYPQSSTMKFVALALTILLAAGSQARFLQADAPAPPSQLEHVRAAVGMYLQQVKDTAQKALEHLDETEYKDYKLKLSQSLDNIQGYIQSASAALSPYTDAFSGQFMELTKDMRDKIQADVDQLKKDLEPKQAELKEVVQKHLDEYRAKLEPLVKEYTEKHKKEMEELRTKLEPVVEELRAKIQTNVEETKSKLMPIVEAIRAKLTERLEELKTLAEPYVQEYKDHLSEALTDVKDKVQGEDLQSKLKPYAEELKTKLMALWESLSQPKAS</sequence>
<dbReference type="GO" id="GO:0042157">
    <property type="term" value="P:lipoprotein metabolic process"/>
    <property type="evidence" value="ECO:0007669"/>
    <property type="project" value="InterPro"/>
</dbReference>
<evidence type="ECO:0000256" key="13">
    <source>
        <dbReference type="ARBA" id="ARBA00037506"/>
    </source>
</evidence>
<comment type="subcellular location">
    <subcellularLocation>
        <location evidence="1">Secreted</location>
    </subcellularLocation>
</comment>
<dbReference type="GO" id="GO:0005543">
    <property type="term" value="F:phospholipid binding"/>
    <property type="evidence" value="ECO:0007669"/>
    <property type="project" value="TreeGrafter"/>
</dbReference>
<dbReference type="GO" id="GO:0033344">
    <property type="term" value="P:cholesterol efflux"/>
    <property type="evidence" value="ECO:0007669"/>
    <property type="project" value="TreeGrafter"/>
</dbReference>
<evidence type="ECO:0000313" key="16">
    <source>
        <dbReference type="EMBL" id="KAG5837374.1"/>
    </source>
</evidence>
<keyword evidence="12" id="KW-0753">Steroid metabolism</keyword>
<dbReference type="Gene3D" id="6.10.250.2890">
    <property type="match status" value="1"/>
</dbReference>
<dbReference type="GO" id="GO:0033700">
    <property type="term" value="P:phospholipid efflux"/>
    <property type="evidence" value="ECO:0007669"/>
    <property type="project" value="TreeGrafter"/>
</dbReference>
<evidence type="ECO:0000256" key="3">
    <source>
        <dbReference type="ARBA" id="ARBA00022448"/>
    </source>
</evidence>
<evidence type="ECO:0000256" key="10">
    <source>
        <dbReference type="ARBA" id="ARBA00023098"/>
    </source>
</evidence>
<evidence type="ECO:0008006" key="18">
    <source>
        <dbReference type="Google" id="ProtNLM"/>
    </source>
</evidence>
<feature type="compositionally biased region" description="Pro residues" evidence="15">
    <location>
        <begin position="35"/>
        <end position="47"/>
    </location>
</feature>
<dbReference type="GO" id="GO:0060228">
    <property type="term" value="F:phosphatidylcholine-sterol O-acyltransferase activator activity"/>
    <property type="evidence" value="ECO:0007669"/>
    <property type="project" value="TreeGrafter"/>
</dbReference>
<keyword evidence="4" id="KW-0964">Secreted</keyword>
<protein>
    <recommendedName>
        <fullName evidence="18">Apolipoprotein A-I</fullName>
    </recommendedName>
</protein>
<evidence type="ECO:0000256" key="1">
    <source>
        <dbReference type="ARBA" id="ARBA00004613"/>
    </source>
</evidence>
<dbReference type="SUPFAM" id="SSF58113">
    <property type="entry name" value="Apolipoprotein A-I"/>
    <property type="match status" value="1"/>
</dbReference>
<dbReference type="GO" id="GO:0034364">
    <property type="term" value="C:high-density lipoprotein particle"/>
    <property type="evidence" value="ECO:0007669"/>
    <property type="project" value="UniProtKB-KW"/>
</dbReference>
<dbReference type="Pfam" id="PF01442">
    <property type="entry name" value="Apolipoprotein"/>
    <property type="match status" value="1"/>
</dbReference>
<keyword evidence="9" id="KW-0445">Lipid transport</keyword>
<dbReference type="Gene3D" id="1.20.5.20">
    <property type="match status" value="1"/>
</dbReference>
<keyword evidence="17" id="KW-1185">Reference proteome</keyword>
<dbReference type="FunFam" id="1.20.120.20:FF:000007">
    <property type="entry name" value="Apolipoprotein A-IV a"/>
    <property type="match status" value="1"/>
</dbReference>
<evidence type="ECO:0000256" key="12">
    <source>
        <dbReference type="ARBA" id="ARBA00023221"/>
    </source>
</evidence>
<dbReference type="GO" id="GO:0042627">
    <property type="term" value="C:chylomicron"/>
    <property type="evidence" value="ECO:0007669"/>
    <property type="project" value="TreeGrafter"/>
</dbReference>
<evidence type="ECO:0000256" key="5">
    <source>
        <dbReference type="ARBA" id="ARBA00022548"/>
    </source>
</evidence>
<evidence type="ECO:0000256" key="15">
    <source>
        <dbReference type="SAM" id="MobiDB-lite"/>
    </source>
</evidence>
<keyword evidence="8" id="KW-0345">HDL</keyword>
<keyword evidence="5" id="KW-0153">Cholesterol metabolism</keyword>
<reference evidence="16" key="1">
    <citation type="submission" date="2021-01" db="EMBL/GenBank/DDBJ databases">
        <title>A chromosome-scale assembly of European eel, Anguilla anguilla.</title>
        <authorList>
            <person name="Henkel C."/>
            <person name="Jong-Raadsen S.A."/>
            <person name="Dufour S."/>
            <person name="Weltzien F.-A."/>
            <person name="Palstra A.P."/>
            <person name="Pelster B."/>
            <person name="Spaink H.P."/>
            <person name="Van Den Thillart G.E."/>
            <person name="Jansen H."/>
            <person name="Zahm M."/>
            <person name="Klopp C."/>
            <person name="Cedric C."/>
            <person name="Louis A."/>
            <person name="Berthelot C."/>
            <person name="Parey E."/>
            <person name="Roest Crollius H."/>
            <person name="Montfort J."/>
            <person name="Robinson-Rechavi M."/>
            <person name="Bucao C."/>
            <person name="Bouchez O."/>
            <person name="Gislard M."/>
            <person name="Lluch J."/>
            <person name="Milhes M."/>
            <person name="Lampietro C."/>
            <person name="Lopez Roques C."/>
            <person name="Donnadieu C."/>
            <person name="Braasch I."/>
            <person name="Desvignes T."/>
            <person name="Postlethwait J."/>
            <person name="Bobe J."/>
            <person name="Guiguen Y."/>
            <person name="Dirks R."/>
        </authorList>
    </citation>
    <scope>NUCLEOTIDE SEQUENCE</scope>
    <source>
        <strain evidence="16">Tag_6206</strain>
        <tissue evidence="16">Liver</tissue>
    </source>
</reference>
<feature type="coiled-coil region" evidence="14">
    <location>
        <begin position="176"/>
        <end position="210"/>
    </location>
</feature>
<comment type="caution">
    <text evidence="16">The sequence shown here is derived from an EMBL/GenBank/DDBJ whole genome shotgun (WGS) entry which is preliminary data.</text>
</comment>
<dbReference type="EMBL" id="JAFIRN010000013">
    <property type="protein sequence ID" value="KAG5837374.1"/>
    <property type="molecule type" value="Genomic_DNA"/>
</dbReference>
<evidence type="ECO:0000256" key="7">
    <source>
        <dbReference type="ARBA" id="ARBA00022737"/>
    </source>
</evidence>